<evidence type="ECO:0000313" key="7">
    <source>
        <dbReference type="Proteomes" id="UP000006764"/>
    </source>
</evidence>
<evidence type="ECO:0000256" key="1">
    <source>
        <dbReference type="ARBA" id="ARBA00004127"/>
    </source>
</evidence>
<keyword evidence="2 5" id="KW-0812">Transmembrane</keyword>
<comment type="subcellular location">
    <subcellularLocation>
        <location evidence="1">Endomembrane system</location>
        <topology evidence="1">Multi-pass membrane protein</topology>
    </subcellularLocation>
</comment>
<evidence type="ECO:0000256" key="2">
    <source>
        <dbReference type="ARBA" id="ARBA00022692"/>
    </source>
</evidence>
<feature type="transmembrane region" description="Helical" evidence="5">
    <location>
        <begin position="124"/>
        <end position="154"/>
    </location>
</feature>
<dbReference type="RefSeq" id="WP_008732963.1">
    <property type="nucleotide sequence ID" value="NZ_CP004387.1"/>
</dbReference>
<dbReference type="EMBL" id="CP004387">
    <property type="protein sequence ID" value="AJD49829.1"/>
    <property type="molecule type" value="Genomic_DNA"/>
</dbReference>
<evidence type="ECO:0000256" key="3">
    <source>
        <dbReference type="ARBA" id="ARBA00022989"/>
    </source>
</evidence>
<feature type="transmembrane region" description="Helical" evidence="5">
    <location>
        <begin position="76"/>
        <end position="92"/>
    </location>
</feature>
<dbReference type="AlphaFoldDB" id="A0A0B4XN78"/>
<keyword evidence="4 5" id="KW-0472">Membrane</keyword>
<accession>A0A0B4XN78</accession>
<dbReference type="GO" id="GO:0008168">
    <property type="term" value="F:methyltransferase activity"/>
    <property type="evidence" value="ECO:0007669"/>
    <property type="project" value="UniProtKB-KW"/>
</dbReference>
<dbReference type="InterPro" id="IPR007318">
    <property type="entry name" value="Phopholipid_MeTrfase"/>
</dbReference>
<dbReference type="Proteomes" id="UP000006764">
    <property type="component" value="Chromosome"/>
</dbReference>
<evidence type="ECO:0000256" key="4">
    <source>
        <dbReference type="ARBA" id="ARBA00023136"/>
    </source>
</evidence>
<dbReference type="Pfam" id="PF04191">
    <property type="entry name" value="PEMT"/>
    <property type="match status" value="1"/>
</dbReference>
<keyword evidence="6" id="KW-0808">Transferase</keyword>
<dbReference type="GO" id="GO:0032259">
    <property type="term" value="P:methylation"/>
    <property type="evidence" value="ECO:0007669"/>
    <property type="project" value="UniProtKB-KW"/>
</dbReference>
<sequence length="192" mass="21981">MPTLMTENTAELILVLMIFACALLRWPHRHATSGRALDTEGWLLLGLTCITMLAMPVVDVLVPWLEFADLSFSNPVAWLGLALGTTALWLFWRAQGDFLHHSGGREMVAHGVYRHLRHPMYTAMLLWALAQILLLQNWLAGPAAALTFLAVYLLRMPRDEQRMLERFGHRYLEYMSRTGALLPRISRRHDSF</sequence>
<keyword evidence="3 5" id="KW-1133">Transmembrane helix</keyword>
<evidence type="ECO:0000256" key="5">
    <source>
        <dbReference type="SAM" id="Phobius"/>
    </source>
</evidence>
<gene>
    <name evidence="6" type="ORF">S7S_17085</name>
</gene>
<dbReference type="PANTHER" id="PTHR12714:SF9">
    <property type="entry name" value="PROTEIN-S-ISOPRENYLCYSTEINE O-METHYLTRANSFERASE"/>
    <property type="match status" value="1"/>
</dbReference>
<reference evidence="6 7" key="1">
    <citation type="journal article" date="2012" name="J. Bacteriol.">
        <title>Genome sequence of an alkane-degrading bacterium, Alcanivorax pacificus type strain W11-5, isolated from deep sea sediment.</title>
        <authorList>
            <person name="Lai Q."/>
            <person name="Shao Z."/>
        </authorList>
    </citation>
    <scope>NUCLEOTIDE SEQUENCE [LARGE SCALE GENOMIC DNA]</scope>
    <source>
        <strain evidence="6 7">W11-5</strain>
    </source>
</reference>
<keyword evidence="7" id="KW-1185">Reference proteome</keyword>
<keyword evidence="6" id="KW-0489">Methyltransferase</keyword>
<dbReference type="GO" id="GO:0012505">
    <property type="term" value="C:endomembrane system"/>
    <property type="evidence" value="ECO:0007669"/>
    <property type="project" value="UniProtKB-SubCell"/>
</dbReference>
<organism evidence="6 7">
    <name type="scientific">Isoalcanivorax pacificus W11-5</name>
    <dbReference type="NCBI Taxonomy" id="391936"/>
    <lineage>
        <taxon>Bacteria</taxon>
        <taxon>Pseudomonadati</taxon>
        <taxon>Pseudomonadota</taxon>
        <taxon>Gammaproteobacteria</taxon>
        <taxon>Oceanospirillales</taxon>
        <taxon>Alcanivoracaceae</taxon>
        <taxon>Isoalcanivorax</taxon>
    </lineage>
</organism>
<name>A0A0B4XN78_9GAMM</name>
<feature type="transmembrane region" description="Helical" evidence="5">
    <location>
        <begin position="41"/>
        <end position="64"/>
    </location>
</feature>
<evidence type="ECO:0000313" key="6">
    <source>
        <dbReference type="EMBL" id="AJD49829.1"/>
    </source>
</evidence>
<dbReference type="PANTHER" id="PTHR12714">
    <property type="entry name" value="PROTEIN-S ISOPRENYLCYSTEINE O-METHYLTRANSFERASE"/>
    <property type="match status" value="1"/>
</dbReference>
<dbReference type="HOGENOM" id="CLU_065200_1_1_6"/>
<proteinExistence type="predicted"/>
<dbReference type="KEGG" id="apac:S7S_17085"/>
<dbReference type="Gene3D" id="1.20.120.1630">
    <property type="match status" value="1"/>
</dbReference>
<protein>
    <submittedName>
        <fullName evidence="6">Isoprenylcysteine carboxyl methyltransferase</fullName>
    </submittedName>
</protein>